<dbReference type="PANTHER" id="PTHR13117">
    <property type="entry name" value="ENDOPLASMIC RETICULUM MULTISPAN TRANSMEMBRANE PROTEIN-RELATED"/>
    <property type="match status" value="1"/>
</dbReference>
<name>A0A9Q0N4X5_9DIPT</name>
<accession>A0A9Q0N4X5</accession>
<protein>
    <recommendedName>
        <fullName evidence="9">Protein RFT1 homolog</fullName>
    </recommendedName>
</protein>
<feature type="transmembrane region" description="Helical" evidence="9">
    <location>
        <begin position="122"/>
        <end position="144"/>
    </location>
</feature>
<gene>
    <name evidence="10" type="ORF">Bhyg_08572</name>
</gene>
<dbReference type="PANTHER" id="PTHR13117:SF5">
    <property type="entry name" value="PROTEIN RFT1 HOMOLOG"/>
    <property type="match status" value="1"/>
</dbReference>
<evidence type="ECO:0000313" key="11">
    <source>
        <dbReference type="Proteomes" id="UP001151699"/>
    </source>
</evidence>
<evidence type="ECO:0000256" key="9">
    <source>
        <dbReference type="RuleBase" id="RU365067"/>
    </source>
</evidence>
<keyword evidence="6 9" id="KW-1133">Transmembrane helix</keyword>
<feature type="transmembrane region" description="Helical" evidence="9">
    <location>
        <begin position="362"/>
        <end position="382"/>
    </location>
</feature>
<keyword evidence="7 9" id="KW-0472">Membrane</keyword>
<feature type="transmembrane region" description="Helical" evidence="9">
    <location>
        <begin position="428"/>
        <end position="447"/>
    </location>
</feature>
<dbReference type="GO" id="GO:0005789">
    <property type="term" value="C:endoplasmic reticulum membrane"/>
    <property type="evidence" value="ECO:0007669"/>
    <property type="project" value="UniProtKB-SubCell"/>
</dbReference>
<comment type="caution">
    <text evidence="10">The sequence shown here is derived from an EMBL/GenBank/DDBJ whole genome shotgun (WGS) entry which is preliminary data.</text>
</comment>
<dbReference type="Pfam" id="PF04506">
    <property type="entry name" value="Rft-1"/>
    <property type="match status" value="1"/>
</dbReference>
<sequence>MSRNILKSSLKSASFSIIFQIFCRCITFGINAFIVRNVGRTVLGIMNVRLLLLESTLIFLSREAISRASLSSTTQKKNKSTWPQLINQIWTTVPICFILSAPFLFIWLYALSPVQDVYYAQYKFGCFAIAFSCIIEMCAEAPVFVGQVFCFVKLKIVLDTLHILVRSLIFITLVQKNSDIAIYAFGIAQLCSALTIIIGNYSFFHVYIKRLKRYRLDVSKRDNDTNFYGPYYEHMDDFPFNSIREMIPGGLTNTGNYFNSDLQVLILSFAKQGILKQVLTEGEKYVMSVSPVLKLDAQATYDIVNNMGSLAARFIFRPIEDSSYFYFTQTIARDIELTEQNREKVNETGEVLSNICKAVTSIGLLALVFGQSYAGTVLLLYGGSDFVSVDLPETLLRCHCLAIVLLAINGITEGYMFATNTSKQIDTYNYYMAIFSVTFLLLSYQLTNFFGPVGFIWANCTNMIFRISYSTYYIYKQYRPIGLSPLHGILPGKLFSVVLLAMGIVCKVSQTKILPKSILLHLLVGVVCTVITLLAWGYENKHLIRIGIEKYKTKKEKTS</sequence>
<keyword evidence="4 9" id="KW-0812">Transmembrane</keyword>
<comment type="subcellular location">
    <subcellularLocation>
        <location evidence="1 9">Endoplasmic reticulum membrane</location>
        <topology evidence="1 9">Multi-pass membrane protein</topology>
    </subcellularLocation>
</comment>
<feature type="transmembrane region" description="Helical" evidence="9">
    <location>
        <begin position="180"/>
        <end position="204"/>
    </location>
</feature>
<feature type="transmembrane region" description="Helical" evidence="9">
    <location>
        <begin position="453"/>
        <end position="474"/>
    </location>
</feature>
<evidence type="ECO:0000256" key="6">
    <source>
        <dbReference type="ARBA" id="ARBA00022989"/>
    </source>
</evidence>
<dbReference type="OrthoDB" id="9979195at2759"/>
<feature type="transmembrane region" description="Helical" evidence="9">
    <location>
        <begin position="12"/>
        <end position="35"/>
    </location>
</feature>
<keyword evidence="11" id="KW-1185">Reference proteome</keyword>
<dbReference type="GO" id="GO:0006488">
    <property type="term" value="P:dolichol-linked oligosaccharide biosynthetic process"/>
    <property type="evidence" value="ECO:0007669"/>
    <property type="project" value="InterPro"/>
</dbReference>
<organism evidence="10 11">
    <name type="scientific">Pseudolycoriella hygida</name>
    <dbReference type="NCBI Taxonomy" id="35572"/>
    <lineage>
        <taxon>Eukaryota</taxon>
        <taxon>Metazoa</taxon>
        <taxon>Ecdysozoa</taxon>
        <taxon>Arthropoda</taxon>
        <taxon>Hexapoda</taxon>
        <taxon>Insecta</taxon>
        <taxon>Pterygota</taxon>
        <taxon>Neoptera</taxon>
        <taxon>Endopterygota</taxon>
        <taxon>Diptera</taxon>
        <taxon>Nematocera</taxon>
        <taxon>Sciaroidea</taxon>
        <taxon>Sciaridae</taxon>
        <taxon>Pseudolycoriella</taxon>
    </lineage>
</organism>
<evidence type="ECO:0000256" key="1">
    <source>
        <dbReference type="ARBA" id="ARBA00004477"/>
    </source>
</evidence>
<feature type="transmembrane region" description="Helical" evidence="9">
    <location>
        <begin position="517"/>
        <end position="538"/>
    </location>
</feature>
<evidence type="ECO:0000256" key="7">
    <source>
        <dbReference type="ARBA" id="ARBA00023136"/>
    </source>
</evidence>
<feature type="transmembrane region" description="Helical" evidence="9">
    <location>
        <begin position="394"/>
        <end position="416"/>
    </location>
</feature>
<comment type="similarity">
    <text evidence="3 9">Belongs to the RFT1 family.</text>
</comment>
<feature type="transmembrane region" description="Helical" evidence="9">
    <location>
        <begin position="85"/>
        <end position="110"/>
    </location>
</feature>
<evidence type="ECO:0000256" key="2">
    <source>
        <dbReference type="ARBA" id="ARBA00004922"/>
    </source>
</evidence>
<dbReference type="EMBL" id="WJQU01000002">
    <property type="protein sequence ID" value="KAJ6643609.1"/>
    <property type="molecule type" value="Genomic_DNA"/>
</dbReference>
<proteinExistence type="inferred from homology"/>
<keyword evidence="5" id="KW-0256">Endoplasmic reticulum</keyword>
<evidence type="ECO:0000256" key="5">
    <source>
        <dbReference type="ARBA" id="ARBA00022824"/>
    </source>
</evidence>
<dbReference type="Proteomes" id="UP001151699">
    <property type="component" value="Chromosome B"/>
</dbReference>
<dbReference type="GO" id="GO:0034203">
    <property type="term" value="P:glycolipid translocation"/>
    <property type="evidence" value="ECO:0007669"/>
    <property type="project" value="TreeGrafter"/>
</dbReference>
<comment type="function">
    <text evidence="8 9">Intramembrane glycolipid transporter that operates in the biosynthetic pathway of dolichol-linked oligosaccharides, the glycan precursors employed in protein asparagine (N)-glycosylation. The sequential addition of sugars to dolichol pyrophosphate produces dolichol-linked oligosaccharides containing fourteen sugars, including two GlcNAcs, nine mannoses and three glucoses. Once assembled, the oligosaccharide is transferred from the lipid to nascent proteins by oligosaccharyltransferases. The assembly of dolichol-linked oligosaccharides begins on the cytosolic side of the endoplasmic reticulum membrane and finishes in its lumen. RFT1 could mediate the translocation of the cytosolically oriented intermediate DolPP-GlcNAc2Man5, produced by ALG11, into the ER lumen where dolichol-linked oligosaccharides assembly continues. However, the intramembrane lipid transporter activity could not be confirmed in vitro.</text>
</comment>
<evidence type="ECO:0000256" key="4">
    <source>
        <dbReference type="ARBA" id="ARBA00022692"/>
    </source>
</evidence>
<comment type="pathway">
    <text evidence="2">Protein modification; protein glycosylation.</text>
</comment>
<evidence type="ECO:0000313" key="10">
    <source>
        <dbReference type="EMBL" id="KAJ6643609.1"/>
    </source>
</evidence>
<reference evidence="10" key="1">
    <citation type="submission" date="2022-07" db="EMBL/GenBank/DDBJ databases">
        <authorList>
            <person name="Trinca V."/>
            <person name="Uliana J.V.C."/>
            <person name="Torres T.T."/>
            <person name="Ward R.J."/>
            <person name="Monesi N."/>
        </authorList>
    </citation>
    <scope>NUCLEOTIDE SEQUENCE</scope>
    <source>
        <strain evidence="10">HSMRA1968</strain>
        <tissue evidence="10">Whole embryos</tissue>
    </source>
</reference>
<feature type="transmembrane region" description="Helical" evidence="9">
    <location>
        <begin position="486"/>
        <end position="505"/>
    </location>
</feature>
<dbReference type="AlphaFoldDB" id="A0A9Q0N4X5"/>
<dbReference type="InterPro" id="IPR007594">
    <property type="entry name" value="RFT1"/>
</dbReference>
<evidence type="ECO:0000256" key="3">
    <source>
        <dbReference type="ARBA" id="ARBA00010288"/>
    </source>
</evidence>
<evidence type="ECO:0000256" key="8">
    <source>
        <dbReference type="ARBA" id="ARBA00045912"/>
    </source>
</evidence>